<dbReference type="EMBL" id="MU266745">
    <property type="protein sequence ID" value="KAH7918703.1"/>
    <property type="molecule type" value="Genomic_DNA"/>
</dbReference>
<comment type="caution">
    <text evidence="1">The sequence shown here is derived from an EMBL/GenBank/DDBJ whole genome shotgun (WGS) entry which is preliminary data.</text>
</comment>
<keyword evidence="2" id="KW-1185">Reference proteome</keyword>
<accession>A0ACB8B1I0</accession>
<evidence type="ECO:0000313" key="1">
    <source>
        <dbReference type="EMBL" id="KAH7918703.1"/>
    </source>
</evidence>
<organism evidence="1 2">
    <name type="scientific">Leucogyrophana mollusca</name>
    <dbReference type="NCBI Taxonomy" id="85980"/>
    <lineage>
        <taxon>Eukaryota</taxon>
        <taxon>Fungi</taxon>
        <taxon>Dikarya</taxon>
        <taxon>Basidiomycota</taxon>
        <taxon>Agaricomycotina</taxon>
        <taxon>Agaricomycetes</taxon>
        <taxon>Agaricomycetidae</taxon>
        <taxon>Boletales</taxon>
        <taxon>Boletales incertae sedis</taxon>
        <taxon>Leucogyrophana</taxon>
    </lineage>
</organism>
<name>A0ACB8B1I0_9AGAM</name>
<dbReference type="Proteomes" id="UP000790709">
    <property type="component" value="Unassembled WGS sequence"/>
</dbReference>
<evidence type="ECO:0000313" key="2">
    <source>
        <dbReference type="Proteomes" id="UP000790709"/>
    </source>
</evidence>
<protein>
    <submittedName>
        <fullName evidence="1">Uncharacterized protein</fullName>
    </submittedName>
</protein>
<sequence>MYKSTARRNYVAFHHYLSDKRLRDTIKDYFRNPSDFISLMRTHGCAISGSVALYFFDPAGGWAPSDMDLYVPRRRSKRVLRYLTAAGYAPLDRTHEVRPQYGTECGVANVVTLCNGTCTIDVIIAVMNAAIAPIFRFHSTTVMNYISADGFFCAYPTLTSKKRALANA</sequence>
<reference evidence="1" key="1">
    <citation type="journal article" date="2021" name="New Phytol.">
        <title>Evolutionary innovations through gain and loss of genes in the ectomycorrhizal Boletales.</title>
        <authorList>
            <person name="Wu G."/>
            <person name="Miyauchi S."/>
            <person name="Morin E."/>
            <person name="Kuo A."/>
            <person name="Drula E."/>
            <person name="Varga T."/>
            <person name="Kohler A."/>
            <person name="Feng B."/>
            <person name="Cao Y."/>
            <person name="Lipzen A."/>
            <person name="Daum C."/>
            <person name="Hundley H."/>
            <person name="Pangilinan J."/>
            <person name="Johnson J."/>
            <person name="Barry K."/>
            <person name="LaButti K."/>
            <person name="Ng V."/>
            <person name="Ahrendt S."/>
            <person name="Min B."/>
            <person name="Choi I.G."/>
            <person name="Park H."/>
            <person name="Plett J.M."/>
            <person name="Magnuson J."/>
            <person name="Spatafora J.W."/>
            <person name="Nagy L.G."/>
            <person name="Henrissat B."/>
            <person name="Grigoriev I.V."/>
            <person name="Yang Z.L."/>
            <person name="Xu J."/>
            <person name="Martin F.M."/>
        </authorList>
    </citation>
    <scope>NUCLEOTIDE SEQUENCE</scope>
    <source>
        <strain evidence="1">KUC20120723A-06</strain>
    </source>
</reference>
<gene>
    <name evidence="1" type="ORF">BV22DRAFT_1024126</name>
</gene>
<feature type="non-terminal residue" evidence="1">
    <location>
        <position position="168"/>
    </location>
</feature>
<proteinExistence type="predicted"/>